<name>A0A7W7AF69_9SPHN</name>
<dbReference type="AlphaFoldDB" id="A0A7W7AF69"/>
<organism evidence="3 4">
    <name type="scientific">Sphingomonas abaci</name>
    <dbReference type="NCBI Taxonomy" id="237611"/>
    <lineage>
        <taxon>Bacteria</taxon>
        <taxon>Pseudomonadati</taxon>
        <taxon>Pseudomonadota</taxon>
        <taxon>Alphaproteobacteria</taxon>
        <taxon>Sphingomonadales</taxon>
        <taxon>Sphingomonadaceae</taxon>
        <taxon>Sphingomonas</taxon>
    </lineage>
</organism>
<reference evidence="3 4" key="1">
    <citation type="submission" date="2020-08" db="EMBL/GenBank/DDBJ databases">
        <title>Genomic Encyclopedia of Type Strains, Phase IV (KMG-IV): sequencing the most valuable type-strain genomes for metagenomic binning, comparative biology and taxonomic classification.</title>
        <authorList>
            <person name="Goeker M."/>
        </authorList>
    </citation>
    <scope>NUCLEOTIDE SEQUENCE [LARGE SCALE GENOMIC DNA]</scope>
    <source>
        <strain evidence="3 4">DSM 15867</strain>
    </source>
</reference>
<keyword evidence="4" id="KW-1185">Reference proteome</keyword>
<keyword evidence="1" id="KW-0812">Transmembrane</keyword>
<proteinExistence type="predicted"/>
<keyword evidence="1" id="KW-0472">Membrane</keyword>
<dbReference type="RefSeq" id="WP_184110423.1">
    <property type="nucleotide sequence ID" value="NZ_JACHNY010000001.1"/>
</dbReference>
<dbReference type="EMBL" id="JACHNY010000001">
    <property type="protein sequence ID" value="MBB4615922.1"/>
    <property type="molecule type" value="Genomic_DNA"/>
</dbReference>
<dbReference type="Proteomes" id="UP000574769">
    <property type="component" value="Unassembled WGS sequence"/>
</dbReference>
<evidence type="ECO:0000313" key="4">
    <source>
        <dbReference type="Proteomes" id="UP000574769"/>
    </source>
</evidence>
<dbReference type="InterPro" id="IPR012495">
    <property type="entry name" value="TadE-like_dom"/>
</dbReference>
<comment type="caution">
    <text evidence="3">The sequence shown here is derived from an EMBL/GenBank/DDBJ whole genome shotgun (WGS) entry which is preliminary data.</text>
</comment>
<evidence type="ECO:0000256" key="1">
    <source>
        <dbReference type="SAM" id="Phobius"/>
    </source>
</evidence>
<protein>
    <submittedName>
        <fullName evidence="3">Flp pilus assembly protein TadG</fullName>
    </submittedName>
</protein>
<keyword evidence="1" id="KW-1133">Transmembrane helix</keyword>
<evidence type="ECO:0000259" key="2">
    <source>
        <dbReference type="Pfam" id="PF07811"/>
    </source>
</evidence>
<feature type="transmembrane region" description="Helical" evidence="1">
    <location>
        <begin position="21"/>
        <end position="44"/>
    </location>
</feature>
<dbReference type="Pfam" id="PF07811">
    <property type="entry name" value="TadE"/>
    <property type="match status" value="1"/>
</dbReference>
<evidence type="ECO:0000313" key="3">
    <source>
        <dbReference type="EMBL" id="MBB4615922.1"/>
    </source>
</evidence>
<sequence length="211" mass="22547">MTGRRLRSLVRDRRGNTVIEFAIVAPVMIALIMGLLDLGFQIYAQSVLDGAVQKAARDSALQGGAQSTGTIDSRVLGMLQPLIGSPQPSCAVAVPSTRVPATWCVTRKNYDNFAAIKPEPFSDTNGNGLRDSGECFQDVNGNGSWDADPGNAGQGGANDVTLYTFSVTFPRLFPVAAMIGWPAMLRMTSTTILKNQPYDSQATTEPKTICT</sequence>
<gene>
    <name evidence="3" type="ORF">GGQ96_000028</name>
</gene>
<accession>A0A7W7AF69</accession>
<feature type="domain" description="TadE-like" evidence="2">
    <location>
        <begin position="15"/>
        <end position="57"/>
    </location>
</feature>